<name>A0A7S3UY18_9STRA</name>
<reference evidence="1" key="1">
    <citation type="submission" date="2021-01" db="EMBL/GenBank/DDBJ databases">
        <authorList>
            <person name="Corre E."/>
            <person name="Pelletier E."/>
            <person name="Niang G."/>
            <person name="Scheremetjew M."/>
            <person name="Finn R."/>
            <person name="Kale V."/>
            <person name="Holt S."/>
            <person name="Cochrane G."/>
            <person name="Meng A."/>
            <person name="Brown T."/>
            <person name="Cohen L."/>
        </authorList>
    </citation>
    <scope>NUCLEOTIDE SEQUENCE</scope>
    <source>
        <strain evidence="1">GSBS06</strain>
    </source>
</reference>
<dbReference type="InterPro" id="IPR032675">
    <property type="entry name" value="LRR_dom_sf"/>
</dbReference>
<sequence>MLAIAENLVNLRWLFASGTNVTDFGMIEYTKLTAQRNQGLSVLELSCCRLTDEGLIVLVDDHRALMKSLRTLVLRENRLLTSSSLEKLCMFRSLTALDLTNCKMKYSCAEKILLSLTNLNTFHATLEDFHDEIDNITTLRDNAQLKRDGISIVLNGRSV</sequence>
<proteinExistence type="predicted"/>
<dbReference type="Gene3D" id="3.80.10.10">
    <property type="entry name" value="Ribonuclease Inhibitor"/>
    <property type="match status" value="1"/>
</dbReference>
<gene>
    <name evidence="1" type="ORF">ASTO00021_LOCUS10843</name>
</gene>
<dbReference type="AlphaFoldDB" id="A0A7S3UY18"/>
<dbReference type="Pfam" id="PF13516">
    <property type="entry name" value="LRR_6"/>
    <property type="match status" value="1"/>
</dbReference>
<dbReference type="EMBL" id="HBIN01014339">
    <property type="protein sequence ID" value="CAE0440710.1"/>
    <property type="molecule type" value="Transcribed_RNA"/>
</dbReference>
<organism evidence="1">
    <name type="scientific">Aplanochytrium stocchinoi</name>
    <dbReference type="NCBI Taxonomy" id="215587"/>
    <lineage>
        <taxon>Eukaryota</taxon>
        <taxon>Sar</taxon>
        <taxon>Stramenopiles</taxon>
        <taxon>Bigyra</taxon>
        <taxon>Labyrinthulomycetes</taxon>
        <taxon>Thraustochytrida</taxon>
        <taxon>Thraustochytriidae</taxon>
        <taxon>Aplanochytrium</taxon>
    </lineage>
</organism>
<evidence type="ECO:0000313" key="1">
    <source>
        <dbReference type="EMBL" id="CAE0440710.1"/>
    </source>
</evidence>
<protein>
    <submittedName>
        <fullName evidence="1">Uncharacterized protein</fullName>
    </submittedName>
</protein>
<accession>A0A7S3UY18</accession>
<dbReference type="InterPro" id="IPR001611">
    <property type="entry name" value="Leu-rich_rpt"/>
</dbReference>
<dbReference type="SUPFAM" id="SSF52047">
    <property type="entry name" value="RNI-like"/>
    <property type="match status" value="1"/>
</dbReference>